<evidence type="ECO:0000313" key="2">
    <source>
        <dbReference type="Proteomes" id="UP000648352"/>
    </source>
</evidence>
<keyword evidence="2" id="KW-1185">Reference proteome</keyword>
<reference evidence="1 2" key="1">
    <citation type="submission" date="2020-08" db="EMBL/GenBank/DDBJ databases">
        <title>A Genomic Blueprint of the Chicken Gut Microbiome.</title>
        <authorList>
            <person name="Gilroy R."/>
            <person name="Ravi A."/>
            <person name="Getino M."/>
            <person name="Pursley I."/>
            <person name="Horton D.L."/>
            <person name="Alikhan N.-F."/>
            <person name="Baker D."/>
            <person name="Gharbi K."/>
            <person name="Hall N."/>
            <person name="Watson M."/>
            <person name="Adriaenssens E.M."/>
            <person name="Foster-Nyarko E."/>
            <person name="Jarju S."/>
            <person name="Secka A."/>
            <person name="Antonio M."/>
            <person name="Oren A."/>
            <person name="Chaudhuri R."/>
            <person name="La Ragione R.M."/>
            <person name="Hildebrand F."/>
            <person name="Pallen M.J."/>
        </authorList>
    </citation>
    <scope>NUCLEOTIDE SEQUENCE [LARGE SCALE GENOMIC DNA]</scope>
    <source>
        <strain evidence="1 2">Sa4CUA7</strain>
    </source>
</reference>
<sequence length="195" mass="21183">MPYTADKPGSTPDTDALRARIPGWGADLDPADRPAFPREQPDIVTGAHWELPEQQPGGEGRERSIEHERLTPVFGTAQPLHGVSGAVRRFAYDRFSEGQTAHWLLLVLGDRVDAVGSHAASLFSRRPDDPLTQSGVTGEVAHHPLASRVGRGRIDLKHAWLDPILVVGPWVLASVVVVKLARAAFLPAAKRRTHG</sequence>
<dbReference type="RefSeq" id="WP_191717259.1">
    <property type="nucleotide sequence ID" value="NZ_JACSQP010000001.1"/>
</dbReference>
<name>A0ABR8RZF9_9MICO</name>
<organism evidence="1 2">
    <name type="scientific">Microbacterium pullorum</name>
    <dbReference type="NCBI Taxonomy" id="2762236"/>
    <lineage>
        <taxon>Bacteria</taxon>
        <taxon>Bacillati</taxon>
        <taxon>Actinomycetota</taxon>
        <taxon>Actinomycetes</taxon>
        <taxon>Micrococcales</taxon>
        <taxon>Microbacteriaceae</taxon>
        <taxon>Microbacterium</taxon>
    </lineage>
</organism>
<accession>A0ABR8RZF9</accession>
<dbReference type="EMBL" id="JACSQP010000001">
    <property type="protein sequence ID" value="MBD7956234.1"/>
    <property type="molecule type" value="Genomic_DNA"/>
</dbReference>
<evidence type="ECO:0000313" key="1">
    <source>
        <dbReference type="EMBL" id="MBD7956234.1"/>
    </source>
</evidence>
<dbReference type="Proteomes" id="UP000648352">
    <property type="component" value="Unassembled WGS sequence"/>
</dbReference>
<protein>
    <submittedName>
        <fullName evidence="1">Uncharacterized protein</fullName>
    </submittedName>
</protein>
<comment type="caution">
    <text evidence="1">The sequence shown here is derived from an EMBL/GenBank/DDBJ whole genome shotgun (WGS) entry which is preliminary data.</text>
</comment>
<gene>
    <name evidence="1" type="ORF">H9651_01105</name>
</gene>
<proteinExistence type="predicted"/>